<dbReference type="Proteomes" id="UP001225316">
    <property type="component" value="Unassembled WGS sequence"/>
</dbReference>
<dbReference type="EMBL" id="JARXHW010000031">
    <property type="protein sequence ID" value="MDQ8208465.1"/>
    <property type="molecule type" value="Genomic_DNA"/>
</dbReference>
<evidence type="ECO:0008006" key="4">
    <source>
        <dbReference type="Google" id="ProtNLM"/>
    </source>
</evidence>
<keyword evidence="1" id="KW-0732">Signal</keyword>
<name>A0ABU1AWE9_9BACT</name>
<proteinExistence type="predicted"/>
<feature type="chain" id="PRO_5045055965" description="PEP-CTERM protein-sorting domain-containing protein" evidence="1">
    <location>
        <begin position="21"/>
        <end position="228"/>
    </location>
</feature>
<accession>A0ABU1AWE9</accession>
<dbReference type="RefSeq" id="WP_308951060.1">
    <property type="nucleotide sequence ID" value="NZ_JARXHW010000031.1"/>
</dbReference>
<protein>
    <recommendedName>
        <fullName evidence="4">PEP-CTERM protein-sorting domain-containing protein</fullName>
    </recommendedName>
</protein>
<feature type="signal peptide" evidence="1">
    <location>
        <begin position="1"/>
        <end position="20"/>
    </location>
</feature>
<keyword evidence="3" id="KW-1185">Reference proteome</keyword>
<organism evidence="2 3">
    <name type="scientific">Thalassobacterium maritimum</name>
    <dbReference type="NCBI Taxonomy" id="3041265"/>
    <lineage>
        <taxon>Bacteria</taxon>
        <taxon>Pseudomonadati</taxon>
        <taxon>Verrucomicrobiota</taxon>
        <taxon>Opitutia</taxon>
        <taxon>Puniceicoccales</taxon>
        <taxon>Coraliomargaritaceae</taxon>
        <taxon>Thalassobacterium</taxon>
    </lineage>
</organism>
<comment type="caution">
    <text evidence="2">The sequence shown here is derived from an EMBL/GenBank/DDBJ whole genome shotgun (WGS) entry which is preliminary data.</text>
</comment>
<evidence type="ECO:0000256" key="1">
    <source>
        <dbReference type="SAM" id="SignalP"/>
    </source>
</evidence>
<sequence>MNLKCLYLPLTVLSSVVALDASTLFTDNFDDRTVIGSGTTTSGWAVSTADRVYVSSVEASSGANSLFMRHSGSRSAALSSFVAISDVSQDLIFSFDYFGVNSLESSDDFAFEIDFGSGYQSVLVDSGMPNGYESTDLSSSYTGTEIGLASDAGTSAGFVNYSIVVPSSYYNGVLAADEFKLRFLFKSSNDGENAYIDNVSVVAVPEPSQCAVVLGVSGLLLAVRRRRS</sequence>
<evidence type="ECO:0000313" key="3">
    <source>
        <dbReference type="Proteomes" id="UP001225316"/>
    </source>
</evidence>
<evidence type="ECO:0000313" key="2">
    <source>
        <dbReference type="EMBL" id="MDQ8208465.1"/>
    </source>
</evidence>
<reference evidence="2 3" key="1">
    <citation type="submission" date="2023-04" db="EMBL/GenBank/DDBJ databases">
        <title>A novel bacteria isolated from coastal sediment.</title>
        <authorList>
            <person name="Liu X.-J."/>
            <person name="Du Z.-J."/>
        </authorList>
    </citation>
    <scope>NUCLEOTIDE SEQUENCE [LARGE SCALE GENOMIC DNA]</scope>
    <source>
        <strain evidence="2 3">SDUM461003</strain>
    </source>
</reference>
<gene>
    <name evidence="2" type="ORF">QEH52_13155</name>
</gene>